<comment type="caution">
    <text evidence="3">The sequence shown here is derived from an EMBL/GenBank/DDBJ whole genome shotgun (WGS) entry which is preliminary data.</text>
</comment>
<organism evidence="3 4">
    <name type="scientific">Marinitenerispora sediminis</name>
    <dbReference type="NCBI Taxonomy" id="1931232"/>
    <lineage>
        <taxon>Bacteria</taxon>
        <taxon>Bacillati</taxon>
        <taxon>Actinomycetota</taxon>
        <taxon>Actinomycetes</taxon>
        <taxon>Streptosporangiales</taxon>
        <taxon>Nocardiopsidaceae</taxon>
        <taxon>Marinitenerispora</taxon>
    </lineage>
</organism>
<name>A0A368T0G9_9ACTN</name>
<protein>
    <submittedName>
        <fullName evidence="3">Uncharacterized protein</fullName>
    </submittedName>
</protein>
<evidence type="ECO:0000313" key="4">
    <source>
        <dbReference type="Proteomes" id="UP000253318"/>
    </source>
</evidence>
<keyword evidence="2" id="KW-1133">Transmembrane helix</keyword>
<evidence type="ECO:0000256" key="1">
    <source>
        <dbReference type="SAM" id="MobiDB-lite"/>
    </source>
</evidence>
<feature type="transmembrane region" description="Helical" evidence="2">
    <location>
        <begin position="162"/>
        <end position="182"/>
    </location>
</feature>
<sequence length="558" mass="63234">MVTRNLCTGAYLNRDFRNMIIRKVHNDPYHRVAPSYGFDLVPVMRSAWVALLLEVALHTTIAASVALPALLDRPTAALLVTCLFVLLWLMGHVPRILIEMARLNAELTEEEWREPRKRATQRWTNRHGRLRVLRRQLQAALPTTLAIALVTVALGNSSDEDLALALMTLTSAGLVAAALGAVRHHRLSHVRRALVLRPGRLTPREDVVASQQSHTYVVYRRPEHKDEEDDDPLRAGIYGKESPFVGSGKLIHYWNPPMTVQMLRPRTGDTDATLSQLEYSTPPFEAHELVHHLTSSLRQLQHDEEHVRLKVDVRDRVYIAETDAVMEGAIPHEEPSTSELLHIINTPLGTRYHFVEACVSSHGGELVTTVLFRVSVTGRTLSLDLFCSALTRTPERFLSVKNHVRPRTWALLAAGARGLRDLQTEIPQIWRLLELPAMLAGWLWAQKYWQIAPYWAIRTAPRVCVREKFTQEWDDVQLDKLLILDHMKIIEERLLKATKDFLDARKVDTSQFEKRMLQIINSEFANIGGNAQFVNSSVGRGSQTNNSVQLQNTASENG</sequence>
<evidence type="ECO:0000313" key="3">
    <source>
        <dbReference type="EMBL" id="RCV52487.1"/>
    </source>
</evidence>
<feature type="transmembrane region" description="Helical" evidence="2">
    <location>
        <begin position="76"/>
        <end position="93"/>
    </location>
</feature>
<gene>
    <name evidence="3" type="ORF">DEF24_21920</name>
</gene>
<keyword evidence="2" id="KW-0472">Membrane</keyword>
<keyword evidence="2" id="KW-0812">Transmembrane</keyword>
<accession>A0A368T0G9</accession>
<reference evidence="3 4" key="1">
    <citation type="submission" date="2018-04" db="EMBL/GenBank/DDBJ databases">
        <title>Novel actinobacteria from marine sediment.</title>
        <authorList>
            <person name="Ng Z.Y."/>
            <person name="Tan G.Y.A."/>
        </authorList>
    </citation>
    <scope>NUCLEOTIDE SEQUENCE [LARGE SCALE GENOMIC DNA]</scope>
    <source>
        <strain evidence="3 4">TPS81</strain>
    </source>
</reference>
<feature type="transmembrane region" description="Helical" evidence="2">
    <location>
        <begin position="139"/>
        <end position="156"/>
    </location>
</feature>
<keyword evidence="4" id="KW-1185">Reference proteome</keyword>
<dbReference type="EMBL" id="QEIN01000219">
    <property type="protein sequence ID" value="RCV52487.1"/>
    <property type="molecule type" value="Genomic_DNA"/>
</dbReference>
<dbReference type="AlphaFoldDB" id="A0A368T0G9"/>
<proteinExistence type="predicted"/>
<dbReference type="Proteomes" id="UP000253318">
    <property type="component" value="Unassembled WGS sequence"/>
</dbReference>
<feature type="region of interest" description="Disordered" evidence="1">
    <location>
        <begin position="538"/>
        <end position="558"/>
    </location>
</feature>
<evidence type="ECO:0000256" key="2">
    <source>
        <dbReference type="SAM" id="Phobius"/>
    </source>
</evidence>
<feature type="transmembrane region" description="Helical" evidence="2">
    <location>
        <begin position="48"/>
        <end position="70"/>
    </location>
</feature>